<evidence type="ECO:0000256" key="1">
    <source>
        <dbReference type="SAM" id="MobiDB-lite"/>
    </source>
</evidence>
<feature type="compositionally biased region" description="Basic and acidic residues" evidence="1">
    <location>
        <begin position="97"/>
        <end position="106"/>
    </location>
</feature>
<feature type="compositionally biased region" description="Pro residues" evidence="1">
    <location>
        <begin position="28"/>
        <end position="37"/>
    </location>
</feature>
<feature type="chain" id="PRO_5011638097" evidence="2">
    <location>
        <begin position="26"/>
        <end position="651"/>
    </location>
</feature>
<protein>
    <submittedName>
        <fullName evidence="3">Uncharacterized protein</fullName>
    </submittedName>
</protein>
<evidence type="ECO:0000313" key="4">
    <source>
        <dbReference type="Proteomes" id="UP000199527"/>
    </source>
</evidence>
<dbReference type="PROSITE" id="PS51257">
    <property type="entry name" value="PROKAR_LIPOPROTEIN"/>
    <property type="match status" value="1"/>
</dbReference>
<reference evidence="4" key="1">
    <citation type="submission" date="2016-10" db="EMBL/GenBank/DDBJ databases">
        <authorList>
            <person name="Varghese N."/>
            <person name="Submissions S."/>
        </authorList>
    </citation>
    <scope>NUCLEOTIDE SEQUENCE [LARGE SCALE GENOMIC DNA]</scope>
    <source>
        <strain evidence="4">DSM 23317</strain>
    </source>
</reference>
<dbReference type="SUPFAM" id="SSF48695">
    <property type="entry name" value="Multiheme cytochromes"/>
    <property type="match status" value="1"/>
</dbReference>
<feature type="region of interest" description="Disordered" evidence="1">
    <location>
        <begin position="612"/>
        <end position="634"/>
    </location>
</feature>
<dbReference type="EMBL" id="FNEM01000001">
    <property type="protein sequence ID" value="SDI35542.1"/>
    <property type="molecule type" value="Genomic_DNA"/>
</dbReference>
<feature type="region of interest" description="Disordered" evidence="1">
    <location>
        <begin position="86"/>
        <end position="106"/>
    </location>
</feature>
<feature type="region of interest" description="Disordered" evidence="1">
    <location>
        <begin position="18"/>
        <end position="37"/>
    </location>
</feature>
<keyword evidence="4" id="KW-1185">Reference proteome</keyword>
<evidence type="ECO:0000313" key="3">
    <source>
        <dbReference type="EMBL" id="SDI35542.1"/>
    </source>
</evidence>
<dbReference type="Proteomes" id="UP000199527">
    <property type="component" value="Unassembled WGS sequence"/>
</dbReference>
<feature type="signal peptide" evidence="2">
    <location>
        <begin position="1"/>
        <end position="25"/>
    </location>
</feature>
<proteinExistence type="predicted"/>
<keyword evidence="2" id="KW-0732">Signal</keyword>
<name>A0A1G8JWB1_9GAMM</name>
<dbReference type="InterPro" id="IPR036280">
    <property type="entry name" value="Multihaem_cyt_sf"/>
</dbReference>
<gene>
    <name evidence="3" type="ORF">SAMN04488540_101180</name>
</gene>
<dbReference type="AlphaFoldDB" id="A0A1G8JWB1"/>
<accession>A0A1G8JWB1</accession>
<sequence>MKKLIALAALSAMGLAGCGSDSDSAAPTPVPESPAPAPLYDNLDVHVEPSRQFDGIVRIYLGRWYPCTDEHPEMCAKEMPADYDLPTTGSQTGSYGKPKDENDRNKNKYYNVRTRDDSKYYMEVHSDAIKAWRSSAVRDDIFVPGQYSILDVMLYVSTLRDDLEVTLGEWNDELNSYDFTVSFDADGDGKFDNPDAGDYLDSENWYAASTYDQGDNLKIANPYLDTLYERLDEYWVQPEMNIRFQPVSPAMRERVKQMQKAEADRLKANGGKVILPSLVLAYLDGRKGPQLPASNFEVKAYNLRPDVYQPGVITVMDAMMTAYHEYGVDIRFGFWPTLSTGATIDAYIITRADGVRNGSEGMSGWGWVAGESQSALDFFNGPAWPKAQELVNGSAPYDNPTICHFLRDEQGQLNETTAQECIDHWYSGYGGINLHRTADVSVMMNPKEFIQLYWVGPDYGSKYEMTEHNIAYDGKFPIYDIDEAVVPLKNSHFGWGVADCGLCHGLDNTHLEGGDSPVLPDNTQPHFCASCHGGNGAPQGHGAIVRCHFCHSKDKLMLNHGEASKQYRFDEIQCLGVTQKGNELNGEMGSCADVVKSKDPYTQDLLDGYAHNGTTYGEQDPRKQLTRGNSDWHTSKTFPDPYSCMTCHKNR</sequence>
<evidence type="ECO:0000256" key="2">
    <source>
        <dbReference type="SAM" id="SignalP"/>
    </source>
</evidence>
<organism evidence="3 4">
    <name type="scientific">Ferrimonas sediminum</name>
    <dbReference type="NCBI Taxonomy" id="718193"/>
    <lineage>
        <taxon>Bacteria</taxon>
        <taxon>Pseudomonadati</taxon>
        <taxon>Pseudomonadota</taxon>
        <taxon>Gammaproteobacteria</taxon>
        <taxon>Alteromonadales</taxon>
        <taxon>Ferrimonadaceae</taxon>
        <taxon>Ferrimonas</taxon>
    </lineage>
</organism>